<accession>A0ABN1H116</accession>
<dbReference type="InterPro" id="IPR050109">
    <property type="entry name" value="HTH-type_TetR-like_transc_reg"/>
</dbReference>
<evidence type="ECO:0000256" key="4">
    <source>
        <dbReference type="PROSITE-ProRule" id="PRU00335"/>
    </source>
</evidence>
<gene>
    <name evidence="6" type="ORF">GCM10009547_30390</name>
</gene>
<dbReference type="InterPro" id="IPR001647">
    <property type="entry name" value="HTH_TetR"/>
</dbReference>
<dbReference type="SUPFAM" id="SSF46689">
    <property type="entry name" value="Homeodomain-like"/>
    <property type="match status" value="1"/>
</dbReference>
<dbReference type="EMBL" id="BAAAHE010000025">
    <property type="protein sequence ID" value="GAA0625075.1"/>
    <property type="molecule type" value="Genomic_DNA"/>
</dbReference>
<evidence type="ECO:0000313" key="6">
    <source>
        <dbReference type="EMBL" id="GAA0625075.1"/>
    </source>
</evidence>
<dbReference type="InterPro" id="IPR036271">
    <property type="entry name" value="Tet_transcr_reg_TetR-rel_C_sf"/>
</dbReference>
<dbReference type="PANTHER" id="PTHR30055">
    <property type="entry name" value="HTH-TYPE TRANSCRIPTIONAL REGULATOR RUTR"/>
    <property type="match status" value="1"/>
</dbReference>
<keyword evidence="3" id="KW-0804">Transcription</keyword>
<dbReference type="Gene3D" id="1.10.357.10">
    <property type="entry name" value="Tetracycline Repressor, domain 2"/>
    <property type="match status" value="1"/>
</dbReference>
<organism evidence="6 7">
    <name type="scientific">Sporichthya brevicatena</name>
    <dbReference type="NCBI Taxonomy" id="171442"/>
    <lineage>
        <taxon>Bacteria</taxon>
        <taxon>Bacillati</taxon>
        <taxon>Actinomycetota</taxon>
        <taxon>Actinomycetes</taxon>
        <taxon>Sporichthyales</taxon>
        <taxon>Sporichthyaceae</taxon>
        <taxon>Sporichthya</taxon>
    </lineage>
</organism>
<evidence type="ECO:0000256" key="2">
    <source>
        <dbReference type="ARBA" id="ARBA00023125"/>
    </source>
</evidence>
<keyword evidence="2 4" id="KW-0238">DNA-binding</keyword>
<dbReference type="PROSITE" id="PS50977">
    <property type="entry name" value="HTH_TETR_2"/>
    <property type="match status" value="1"/>
</dbReference>
<evidence type="ECO:0000256" key="1">
    <source>
        <dbReference type="ARBA" id="ARBA00023015"/>
    </source>
</evidence>
<dbReference type="Pfam" id="PF16859">
    <property type="entry name" value="TetR_C_11"/>
    <property type="match status" value="1"/>
</dbReference>
<feature type="domain" description="HTH tetR-type" evidence="5">
    <location>
        <begin position="18"/>
        <end position="78"/>
    </location>
</feature>
<dbReference type="SUPFAM" id="SSF48498">
    <property type="entry name" value="Tetracyclin repressor-like, C-terminal domain"/>
    <property type="match status" value="1"/>
</dbReference>
<evidence type="ECO:0000256" key="3">
    <source>
        <dbReference type="ARBA" id="ARBA00023163"/>
    </source>
</evidence>
<dbReference type="InterPro" id="IPR011075">
    <property type="entry name" value="TetR_C"/>
</dbReference>
<reference evidence="6 7" key="1">
    <citation type="journal article" date="2019" name="Int. J. Syst. Evol. Microbiol.">
        <title>The Global Catalogue of Microorganisms (GCM) 10K type strain sequencing project: providing services to taxonomists for standard genome sequencing and annotation.</title>
        <authorList>
            <consortium name="The Broad Institute Genomics Platform"/>
            <consortium name="The Broad Institute Genome Sequencing Center for Infectious Disease"/>
            <person name="Wu L."/>
            <person name="Ma J."/>
        </authorList>
    </citation>
    <scope>NUCLEOTIDE SEQUENCE [LARGE SCALE GENOMIC DNA]</scope>
    <source>
        <strain evidence="6 7">JCM 10671</strain>
    </source>
</reference>
<sequence length="202" mass="21952">MTSTIAATTTQVDAEDVTPREREILAVCAELLTEIGYERLTIDAVAARARASKATIYRRWPGKPALVTAAVRHLNEEPFSVTYTGDLRTDLLTLLHDLRDGLTERGALLAGMVSAMQQDPELAGLMRADIKQCQSVTASLLNRYAEDGAIRNPDAELIRQLATATVLTRLLFTGETVDDDVLARLVDNVLIPLLTLTLPPGA</sequence>
<dbReference type="PANTHER" id="PTHR30055:SF149">
    <property type="entry name" value="TETR-FAMILY TRANSCRIPTIONAL REGULATOR"/>
    <property type="match status" value="1"/>
</dbReference>
<name>A0ABN1H116_9ACTN</name>
<evidence type="ECO:0000313" key="7">
    <source>
        <dbReference type="Proteomes" id="UP001500957"/>
    </source>
</evidence>
<dbReference type="RefSeq" id="WP_344606209.1">
    <property type="nucleotide sequence ID" value="NZ_BAAAHE010000025.1"/>
</dbReference>
<dbReference type="InterPro" id="IPR009057">
    <property type="entry name" value="Homeodomain-like_sf"/>
</dbReference>
<dbReference type="PRINTS" id="PR00455">
    <property type="entry name" value="HTHTETR"/>
</dbReference>
<dbReference type="InterPro" id="IPR023772">
    <property type="entry name" value="DNA-bd_HTH_TetR-type_CS"/>
</dbReference>
<dbReference type="Proteomes" id="UP001500957">
    <property type="component" value="Unassembled WGS sequence"/>
</dbReference>
<protein>
    <submittedName>
        <fullName evidence="6">TetR/AcrR family transcriptional regulator</fullName>
    </submittedName>
</protein>
<dbReference type="Pfam" id="PF00440">
    <property type="entry name" value="TetR_N"/>
    <property type="match status" value="1"/>
</dbReference>
<evidence type="ECO:0000259" key="5">
    <source>
        <dbReference type="PROSITE" id="PS50977"/>
    </source>
</evidence>
<comment type="caution">
    <text evidence="6">The sequence shown here is derived from an EMBL/GenBank/DDBJ whole genome shotgun (WGS) entry which is preliminary data.</text>
</comment>
<dbReference type="Gene3D" id="1.10.10.60">
    <property type="entry name" value="Homeodomain-like"/>
    <property type="match status" value="1"/>
</dbReference>
<keyword evidence="7" id="KW-1185">Reference proteome</keyword>
<proteinExistence type="predicted"/>
<feature type="DNA-binding region" description="H-T-H motif" evidence="4">
    <location>
        <begin position="41"/>
        <end position="60"/>
    </location>
</feature>
<dbReference type="PROSITE" id="PS01081">
    <property type="entry name" value="HTH_TETR_1"/>
    <property type="match status" value="1"/>
</dbReference>
<keyword evidence="1" id="KW-0805">Transcription regulation</keyword>